<sequence>MSFKHENSRENDLKEPKPTILYASKDARNFIQNLGFETEHVFETIKTLALKKGAVKISVNLFKDCDKDDRNPQSALKINVCFFELSVFEELDVATELNEMLAREFPNLPAFFTINCRHA</sequence>
<organism evidence="1 2">
    <name type="scientific">Candidatus Marsarchaeota G1 archaeon OSP_D</name>
    <dbReference type="NCBI Taxonomy" id="1978155"/>
    <lineage>
        <taxon>Archaea</taxon>
        <taxon>Candidatus Marsarchaeota</taxon>
        <taxon>Candidatus Marsarchaeota group 1</taxon>
    </lineage>
</organism>
<dbReference type="AlphaFoldDB" id="A0A2R6A9J0"/>
<accession>A0A2R6A9J0</accession>
<gene>
    <name evidence="1" type="ORF">B9Q01_06135</name>
</gene>
<evidence type="ECO:0000313" key="2">
    <source>
        <dbReference type="Proteomes" id="UP000240880"/>
    </source>
</evidence>
<protein>
    <submittedName>
        <fullName evidence="1">Uncharacterized protein</fullName>
    </submittedName>
</protein>
<dbReference type="Proteomes" id="UP000240880">
    <property type="component" value="Unassembled WGS sequence"/>
</dbReference>
<comment type="caution">
    <text evidence="1">The sequence shown here is derived from an EMBL/GenBank/DDBJ whole genome shotgun (WGS) entry which is preliminary data.</text>
</comment>
<evidence type="ECO:0000313" key="1">
    <source>
        <dbReference type="EMBL" id="PSN83019.1"/>
    </source>
</evidence>
<proteinExistence type="predicted"/>
<dbReference type="EMBL" id="NEXC01000040">
    <property type="protein sequence ID" value="PSN83019.1"/>
    <property type="molecule type" value="Genomic_DNA"/>
</dbReference>
<name>A0A2R6A9J0_9ARCH</name>
<reference evidence="1 2" key="1">
    <citation type="submission" date="2017-04" db="EMBL/GenBank/DDBJ databases">
        <title>Novel microbial lineages endemic to geothermal iron-oxide mats fill important gaps in the evolutionary history of Archaea.</title>
        <authorList>
            <person name="Jay Z.J."/>
            <person name="Beam J.P."/>
            <person name="Dlakic M."/>
            <person name="Rusch D.B."/>
            <person name="Kozubal M.A."/>
            <person name="Inskeep W.P."/>
        </authorList>
    </citation>
    <scope>NUCLEOTIDE SEQUENCE [LARGE SCALE GENOMIC DNA]</scope>
    <source>
        <strain evidence="1">OSP_D</strain>
    </source>
</reference>